<reference evidence="2" key="1">
    <citation type="submission" date="2019-04" db="EMBL/GenBank/DDBJ databases">
        <title>Friends and foes A comparative genomics study of 23 Aspergillus species from section Flavi.</title>
        <authorList>
            <consortium name="DOE Joint Genome Institute"/>
            <person name="Kjaerbolling I."/>
            <person name="Vesth T."/>
            <person name="Frisvad J.C."/>
            <person name="Nybo J.L."/>
            <person name="Theobald S."/>
            <person name="Kildgaard S."/>
            <person name="Isbrandt T."/>
            <person name="Kuo A."/>
            <person name="Sato A."/>
            <person name="Lyhne E.K."/>
            <person name="Kogle M.E."/>
            <person name="Wiebenga A."/>
            <person name="Kun R.S."/>
            <person name="Lubbers R.J."/>
            <person name="Makela M.R."/>
            <person name="Barry K."/>
            <person name="Chovatia M."/>
            <person name="Clum A."/>
            <person name="Daum C."/>
            <person name="Haridas S."/>
            <person name="He G."/>
            <person name="LaButti K."/>
            <person name="Lipzen A."/>
            <person name="Mondo S."/>
            <person name="Riley R."/>
            <person name="Salamov A."/>
            <person name="Simmons B.A."/>
            <person name="Magnuson J.K."/>
            <person name="Henrissat B."/>
            <person name="Mortensen U.H."/>
            <person name="Larsen T.O."/>
            <person name="Devries R.P."/>
            <person name="Grigoriev I.V."/>
            <person name="Machida M."/>
            <person name="Baker S.E."/>
            <person name="Andersen M.R."/>
        </authorList>
    </citation>
    <scope>NUCLEOTIDE SEQUENCE [LARGE SCALE GENOMIC DNA]</scope>
    <source>
        <strain evidence="2">CBS 121.62</strain>
    </source>
</reference>
<dbReference type="Proteomes" id="UP000325434">
    <property type="component" value="Unassembled WGS sequence"/>
</dbReference>
<feature type="signal peptide" evidence="1">
    <location>
        <begin position="1"/>
        <end position="22"/>
    </location>
</feature>
<feature type="chain" id="PRO_5024972818" description="Secreted protein" evidence="1">
    <location>
        <begin position="23"/>
        <end position="82"/>
    </location>
</feature>
<name>A0A5N6HH96_ASPFL</name>
<keyword evidence="1" id="KW-0732">Signal</keyword>
<dbReference type="EMBL" id="ML734557">
    <property type="protein sequence ID" value="KAB8252023.1"/>
    <property type="molecule type" value="Genomic_DNA"/>
</dbReference>
<sequence>MYLGLHLLTYLLTFMPFPGSLARGTRRTSPACKLKQQCLPHSTCQLTTMVLLSFRPCSLFALEHRSAADVQIKKDRKPEEIK</sequence>
<organism evidence="2">
    <name type="scientific">Aspergillus flavus</name>
    <dbReference type="NCBI Taxonomy" id="5059"/>
    <lineage>
        <taxon>Eukaryota</taxon>
        <taxon>Fungi</taxon>
        <taxon>Dikarya</taxon>
        <taxon>Ascomycota</taxon>
        <taxon>Pezizomycotina</taxon>
        <taxon>Eurotiomycetes</taxon>
        <taxon>Eurotiomycetidae</taxon>
        <taxon>Eurotiales</taxon>
        <taxon>Aspergillaceae</taxon>
        <taxon>Aspergillus</taxon>
        <taxon>Aspergillus subgen. Circumdati</taxon>
    </lineage>
</organism>
<evidence type="ECO:0000256" key="1">
    <source>
        <dbReference type="SAM" id="SignalP"/>
    </source>
</evidence>
<protein>
    <recommendedName>
        <fullName evidence="3">Secreted protein</fullName>
    </recommendedName>
</protein>
<proteinExistence type="predicted"/>
<evidence type="ECO:0000313" key="2">
    <source>
        <dbReference type="EMBL" id="KAB8252023.1"/>
    </source>
</evidence>
<dbReference type="AlphaFoldDB" id="A0A5N6HH96"/>
<evidence type="ECO:0008006" key="3">
    <source>
        <dbReference type="Google" id="ProtNLM"/>
    </source>
</evidence>
<accession>A0A5N6HH96</accession>
<gene>
    <name evidence="2" type="ORF">BDV35DRAFT_337954</name>
</gene>